<organism evidence="2 3">
    <name type="scientific">Halopelagius inordinatus</name>
    <dbReference type="NCBI Taxonomy" id="553467"/>
    <lineage>
        <taxon>Archaea</taxon>
        <taxon>Methanobacteriati</taxon>
        <taxon>Methanobacteriota</taxon>
        <taxon>Stenosarchaea group</taxon>
        <taxon>Halobacteria</taxon>
        <taxon>Halobacteriales</taxon>
        <taxon>Haloferacaceae</taxon>
    </lineage>
</organism>
<dbReference type="AlphaFoldDB" id="A0A1I2R482"/>
<keyword evidence="1" id="KW-0812">Transmembrane</keyword>
<protein>
    <submittedName>
        <fullName evidence="2">Uncharacterized protein</fullName>
    </submittedName>
</protein>
<name>A0A1I2R482_9EURY</name>
<feature type="transmembrane region" description="Helical" evidence="1">
    <location>
        <begin position="30"/>
        <end position="53"/>
    </location>
</feature>
<evidence type="ECO:0000256" key="1">
    <source>
        <dbReference type="SAM" id="Phobius"/>
    </source>
</evidence>
<dbReference type="EMBL" id="FOOQ01000002">
    <property type="protein sequence ID" value="SFG35278.1"/>
    <property type="molecule type" value="Genomic_DNA"/>
</dbReference>
<keyword evidence="1" id="KW-0472">Membrane</keyword>
<feature type="transmembrane region" description="Helical" evidence="1">
    <location>
        <begin position="59"/>
        <end position="79"/>
    </location>
</feature>
<feature type="transmembrane region" description="Helical" evidence="1">
    <location>
        <begin position="6"/>
        <end position="23"/>
    </location>
</feature>
<reference evidence="3" key="1">
    <citation type="submission" date="2016-10" db="EMBL/GenBank/DDBJ databases">
        <authorList>
            <person name="Varghese N."/>
            <person name="Submissions S."/>
        </authorList>
    </citation>
    <scope>NUCLEOTIDE SEQUENCE [LARGE SCALE GENOMIC DNA]</scope>
    <source>
        <strain evidence="3">CGMCC 1.7739</strain>
    </source>
</reference>
<accession>A0A1I2R482</accession>
<keyword evidence="3" id="KW-1185">Reference proteome</keyword>
<evidence type="ECO:0000313" key="2">
    <source>
        <dbReference type="EMBL" id="SFG35278.1"/>
    </source>
</evidence>
<dbReference type="Proteomes" id="UP000198876">
    <property type="component" value="Unassembled WGS sequence"/>
</dbReference>
<sequence>MDWKPLLLLVLVCLSWVIFIYHFRKGNKGTVWISGLFMSLGGSTGIAFLGTFFPLEQSLQLWMGIICSVIMILGGIVMWMGKSGSDTHSASPR</sequence>
<gene>
    <name evidence="2" type="ORF">SAMN04488063_1776</name>
</gene>
<evidence type="ECO:0000313" key="3">
    <source>
        <dbReference type="Proteomes" id="UP000198876"/>
    </source>
</evidence>
<proteinExistence type="predicted"/>
<keyword evidence="1" id="KW-1133">Transmembrane helix</keyword>